<evidence type="ECO:0000256" key="1">
    <source>
        <dbReference type="ARBA" id="ARBA00022729"/>
    </source>
</evidence>
<dbReference type="GO" id="GO:0030246">
    <property type="term" value="F:carbohydrate binding"/>
    <property type="evidence" value="ECO:0007669"/>
    <property type="project" value="UniProtKB-KW"/>
</dbReference>
<evidence type="ECO:0000256" key="3">
    <source>
        <dbReference type="SAM" id="MobiDB-lite"/>
    </source>
</evidence>
<dbReference type="PANTHER" id="PTHR33589">
    <property type="entry name" value="OS11G0524900 PROTEIN"/>
    <property type="match status" value="1"/>
</dbReference>
<evidence type="ECO:0000313" key="6">
    <source>
        <dbReference type="Proteomes" id="UP000663850"/>
    </source>
</evidence>
<evidence type="ECO:0000256" key="2">
    <source>
        <dbReference type="ARBA" id="ARBA00022734"/>
    </source>
</evidence>
<keyword evidence="2" id="KW-0430">Lectin</keyword>
<dbReference type="InterPro" id="IPR054586">
    <property type="entry name" value="MACPF_1_fungal"/>
</dbReference>
<reference evidence="5" key="1">
    <citation type="submission" date="2021-01" db="EMBL/GenBank/DDBJ databases">
        <authorList>
            <person name="Kaushik A."/>
        </authorList>
    </citation>
    <scope>NUCLEOTIDE SEQUENCE</scope>
    <source>
        <strain evidence="5">Type strain: AG8-Rh-89/</strain>
    </source>
</reference>
<feature type="region of interest" description="Disordered" evidence="3">
    <location>
        <begin position="37"/>
        <end position="75"/>
    </location>
</feature>
<organism evidence="5 6">
    <name type="scientific">Rhizoctonia solani</name>
    <dbReference type="NCBI Taxonomy" id="456999"/>
    <lineage>
        <taxon>Eukaryota</taxon>
        <taxon>Fungi</taxon>
        <taxon>Dikarya</taxon>
        <taxon>Basidiomycota</taxon>
        <taxon>Agaricomycotina</taxon>
        <taxon>Agaricomycetes</taxon>
        <taxon>Cantharellales</taxon>
        <taxon>Ceratobasidiaceae</taxon>
        <taxon>Rhizoctonia</taxon>
    </lineage>
</organism>
<dbReference type="Pfam" id="PF01419">
    <property type="entry name" value="Jacalin"/>
    <property type="match status" value="2"/>
</dbReference>
<evidence type="ECO:0000259" key="4">
    <source>
        <dbReference type="PROSITE" id="PS51752"/>
    </source>
</evidence>
<name>A0A8H3HB30_9AGAM</name>
<dbReference type="Gene3D" id="2.100.10.30">
    <property type="entry name" value="Jacalin-like lectin domain"/>
    <property type="match status" value="2"/>
</dbReference>
<dbReference type="EMBL" id="CAJMWZ010004907">
    <property type="protein sequence ID" value="CAE6497195.1"/>
    <property type="molecule type" value="Genomic_DNA"/>
</dbReference>
<sequence length="598" mass="66052">MGERDETDTVHPWILLRGFTLDPNDGPLRSGRQAIQKFSPKQDWSDLRKVDFSNPKDSNYSHQTDGRKAFEDEHSPTQLDALYAHSGWPPPASLPDRPWGDLDATPRATESSRWATRRMLVQMWSISLQVDDLTPADAFVNAVEGALACPNDVARIRALEEVFASWGDVIPLAVIVGSTVAATGVLLPDMNLETASSYFELADQATIRDLNSFIDTQLQIRGKFEQILKYHITGGRPDILLRQGFDAWLESIGTTQGWEIIKVTKVIPITDILDRAIQQRIKELYANRSILSWSPSAGISPQFRFDDAVHGLRLVMQIEIGFSDVRIESLSICYADGLTAGPYGRSGDATRLDQVDLAQGEFITDIFIWPTDRFIAALQLVKNTGYVSPIYGAMRGITRSPRLLSGNGKALVGLSGGYDTNGITQLQAVWRNDIETINYRCTETSFVGGEDGDFWNDLRFIGNRFTARISGVTARSPSAGYLSGFQITYTSLVGGYPAHQKSPVHGTEDGPVTCWTLEDGQYITGVRGRHDGTSICELQFMTNRPNQESPAFGKPCGNFNFNFTAPETGEGNKMMLHYMAGKSAGRVNSILFVWANAG</sequence>
<feature type="domain" description="Jacalin-type lectin" evidence="4">
    <location>
        <begin position="291"/>
        <end position="432"/>
    </location>
</feature>
<dbReference type="SMART" id="SM00915">
    <property type="entry name" value="Jacalin"/>
    <property type="match status" value="1"/>
</dbReference>
<dbReference type="Proteomes" id="UP000663850">
    <property type="component" value="Unassembled WGS sequence"/>
</dbReference>
<dbReference type="PANTHER" id="PTHR33589:SF3">
    <property type="entry name" value="ZYMOGEN GRANULE MEMBRANE PROTEIN 16-LIKE"/>
    <property type="match status" value="1"/>
</dbReference>
<dbReference type="InterPro" id="IPR001229">
    <property type="entry name" value="Jacalin-like_lectin_dom"/>
</dbReference>
<keyword evidence="1" id="KW-0732">Signal</keyword>
<proteinExistence type="predicted"/>
<comment type="caution">
    <text evidence="5">The sequence shown here is derived from an EMBL/GenBank/DDBJ whole genome shotgun (WGS) entry which is preliminary data.</text>
</comment>
<accession>A0A8H3HB30</accession>
<dbReference type="AlphaFoldDB" id="A0A8H3HB30"/>
<dbReference type="Pfam" id="PF22693">
    <property type="entry name" value="MACPF_1"/>
    <property type="match status" value="1"/>
</dbReference>
<gene>
    <name evidence="5" type="ORF">RDB_LOCUS91062</name>
</gene>
<protein>
    <recommendedName>
        <fullName evidence="4">Jacalin-type lectin domain-containing protein</fullName>
    </recommendedName>
</protein>
<dbReference type="SUPFAM" id="SSF51101">
    <property type="entry name" value="Mannose-binding lectins"/>
    <property type="match status" value="2"/>
</dbReference>
<dbReference type="InterPro" id="IPR036404">
    <property type="entry name" value="Jacalin-like_lectin_dom_sf"/>
</dbReference>
<feature type="compositionally biased region" description="Basic and acidic residues" evidence="3">
    <location>
        <begin position="64"/>
        <end position="75"/>
    </location>
</feature>
<evidence type="ECO:0000313" key="5">
    <source>
        <dbReference type="EMBL" id="CAE6497195.1"/>
    </source>
</evidence>
<dbReference type="InterPro" id="IPR052321">
    <property type="entry name" value="PolyBind_ProtTraffic"/>
</dbReference>
<dbReference type="PROSITE" id="PS51752">
    <property type="entry name" value="JACALIN_LECTIN"/>
    <property type="match status" value="1"/>
</dbReference>